<dbReference type="Proteomes" id="UP001189429">
    <property type="component" value="Unassembled WGS sequence"/>
</dbReference>
<dbReference type="EMBL" id="CAUYUJ010014391">
    <property type="protein sequence ID" value="CAK0840591.1"/>
    <property type="molecule type" value="Genomic_DNA"/>
</dbReference>
<name>A0ABN9T6A9_9DINO</name>
<feature type="compositionally biased region" description="Polar residues" evidence="2">
    <location>
        <begin position="39"/>
        <end position="50"/>
    </location>
</feature>
<comment type="caution">
    <text evidence="3">The sequence shown here is derived from an EMBL/GenBank/DDBJ whole genome shotgun (WGS) entry which is preliminary data.</text>
</comment>
<feature type="compositionally biased region" description="Basic and acidic residues" evidence="2">
    <location>
        <begin position="419"/>
        <end position="430"/>
    </location>
</feature>
<keyword evidence="4" id="KW-1185">Reference proteome</keyword>
<dbReference type="PANTHER" id="PTHR23084:SF263">
    <property type="entry name" value="MORN REPEAT-CONTAINING PROTEIN 1"/>
    <property type="match status" value="1"/>
</dbReference>
<protein>
    <recommendedName>
        <fullName evidence="5">MORN repeat-containing protein 5</fullName>
    </recommendedName>
</protein>
<sequence length="538" mass="57984">MGAASCKCGKDRHRRRPAAAPEPLQDARTTPPAAGPRRSCTSPPAWSRTDSLPGGNSPEWGPGFVEKDLQSARSSSARVVLEGGITYEGSWLPDADDRGGWTTAQIAWAGRVKHGQGTLAHPDGQRYCGQFKYDQKSGYGTQTYPSGSTYSGQWADDLQNGHGTENWADGSAFEGQFRAGEKHGWGRFMWGNGCLYEGEFVRNDMHGEGSYAWSDGRIDGMFCGQWSRNYMGPSGSMQWPDGRVYEGDFLEGRKHGEGTHWWPDGRSYVGQWREGKQHGIGVARAMKGEPSPVGERQVHRVARPARSLRRGAGVGAQAPPPKSCGPEAGQHQCRLPAPLRTARRPQRGAGRPAGWHPPHPPHDGAALHGAAQALPLLRQAAAPAPRRHNGEQVQAHGPRDLRPRNRRQIVAQLAQLPDGGREPPARRGHDAAAAGGRGRPPAGPPVLRGPGCGGHQVRVRGARQSQPHGRRPEDPGQAAAPARPLQPPGHPARRRPPCMASEGVLPRWALGDGERCTPRCEVGYFPGGLNASLSEDVE</sequence>
<evidence type="ECO:0000256" key="2">
    <source>
        <dbReference type="SAM" id="MobiDB-lite"/>
    </source>
</evidence>
<dbReference type="InterPro" id="IPR003409">
    <property type="entry name" value="MORN"/>
</dbReference>
<evidence type="ECO:0000313" key="4">
    <source>
        <dbReference type="Proteomes" id="UP001189429"/>
    </source>
</evidence>
<feature type="non-terminal residue" evidence="3">
    <location>
        <position position="538"/>
    </location>
</feature>
<evidence type="ECO:0000256" key="1">
    <source>
        <dbReference type="ARBA" id="ARBA00022737"/>
    </source>
</evidence>
<evidence type="ECO:0000313" key="3">
    <source>
        <dbReference type="EMBL" id="CAK0840591.1"/>
    </source>
</evidence>
<dbReference type="Pfam" id="PF02493">
    <property type="entry name" value="MORN"/>
    <property type="match status" value="8"/>
</dbReference>
<feature type="region of interest" description="Disordered" evidence="2">
    <location>
        <begin position="382"/>
        <end position="499"/>
    </location>
</feature>
<proteinExistence type="predicted"/>
<feature type="region of interest" description="Disordered" evidence="2">
    <location>
        <begin position="309"/>
        <end position="366"/>
    </location>
</feature>
<dbReference type="SUPFAM" id="SSF82185">
    <property type="entry name" value="Histone H3 K4-specific methyltransferase SET7/9 N-terminal domain"/>
    <property type="match status" value="1"/>
</dbReference>
<organism evidence="3 4">
    <name type="scientific">Prorocentrum cordatum</name>
    <dbReference type="NCBI Taxonomy" id="2364126"/>
    <lineage>
        <taxon>Eukaryota</taxon>
        <taxon>Sar</taxon>
        <taxon>Alveolata</taxon>
        <taxon>Dinophyceae</taxon>
        <taxon>Prorocentrales</taxon>
        <taxon>Prorocentraceae</taxon>
        <taxon>Prorocentrum</taxon>
    </lineage>
</organism>
<keyword evidence="1" id="KW-0677">Repeat</keyword>
<evidence type="ECO:0008006" key="5">
    <source>
        <dbReference type="Google" id="ProtNLM"/>
    </source>
</evidence>
<feature type="region of interest" description="Disordered" evidence="2">
    <location>
        <begin position="1"/>
        <end position="65"/>
    </location>
</feature>
<dbReference type="Gene3D" id="2.20.110.10">
    <property type="entry name" value="Histone H3 K4-specific methyltransferase SET7/9 N-terminal domain"/>
    <property type="match status" value="3"/>
</dbReference>
<gene>
    <name evidence="3" type="ORF">PCOR1329_LOCUS35993</name>
</gene>
<accession>A0ABN9T6A9</accession>
<dbReference type="SMART" id="SM00698">
    <property type="entry name" value="MORN"/>
    <property type="match status" value="7"/>
</dbReference>
<dbReference type="PANTHER" id="PTHR23084">
    <property type="entry name" value="PHOSPHATIDYLINOSITOL-4-PHOSPHATE 5-KINASE RELATED"/>
    <property type="match status" value="1"/>
</dbReference>
<reference evidence="3" key="1">
    <citation type="submission" date="2023-10" db="EMBL/GenBank/DDBJ databases">
        <authorList>
            <person name="Chen Y."/>
            <person name="Shah S."/>
            <person name="Dougan E. K."/>
            <person name="Thang M."/>
            <person name="Chan C."/>
        </authorList>
    </citation>
    <scope>NUCLEOTIDE SEQUENCE [LARGE SCALE GENOMIC DNA]</scope>
</reference>